<evidence type="ECO:0000313" key="2">
    <source>
        <dbReference type="EMBL" id="MFC0595405.1"/>
    </source>
</evidence>
<gene>
    <name evidence="2" type="ORF">ACFFFP_04390</name>
</gene>
<feature type="signal peptide" evidence="1">
    <location>
        <begin position="1"/>
        <end position="17"/>
    </location>
</feature>
<comment type="caution">
    <text evidence="2">The sequence shown here is derived from an EMBL/GenBank/DDBJ whole genome shotgun (WGS) entry which is preliminary data.</text>
</comment>
<dbReference type="EMBL" id="JBHLTW010000015">
    <property type="protein sequence ID" value="MFC0595405.1"/>
    <property type="molecule type" value="Genomic_DNA"/>
</dbReference>
<name>A0ABV6PZX2_9DEIN</name>
<protein>
    <submittedName>
        <fullName evidence="2">Uncharacterized protein</fullName>
    </submittedName>
</protein>
<sequence length="200" mass="21115">MARALALLLHFPALTFAQTVNCDAGEVRFDFSASGAFTTYSVGGTPYPIANLAGYLAFLDSGTTTRFLPTQVVGGVYAYRVTCAITTPNRGGGGGTLCGVGNTWCFRISGVSGSPPLDPNTRLYVMVQVAWQIFGFPPTIHAPTFTPLGSLPDNRGLASIPGGAFVTLYIWFLLELSPTDTFPSLPTSGTLTLTYALQSN</sequence>
<keyword evidence="1" id="KW-0732">Signal</keyword>
<dbReference type="RefSeq" id="WP_188847641.1">
    <property type="nucleotide sequence ID" value="NZ_BMPJ01000017.1"/>
</dbReference>
<evidence type="ECO:0000313" key="3">
    <source>
        <dbReference type="Proteomes" id="UP001589830"/>
    </source>
</evidence>
<proteinExistence type="predicted"/>
<accession>A0ABV6PZX2</accession>
<feature type="chain" id="PRO_5045415994" evidence="1">
    <location>
        <begin position="18"/>
        <end position="200"/>
    </location>
</feature>
<dbReference type="Proteomes" id="UP001589830">
    <property type="component" value="Unassembled WGS sequence"/>
</dbReference>
<organism evidence="2 3">
    <name type="scientific">Thermus composti</name>
    <dbReference type="NCBI Taxonomy" id="532059"/>
    <lineage>
        <taxon>Bacteria</taxon>
        <taxon>Thermotogati</taxon>
        <taxon>Deinococcota</taxon>
        <taxon>Deinococci</taxon>
        <taxon>Thermales</taxon>
        <taxon>Thermaceae</taxon>
        <taxon>Thermus</taxon>
    </lineage>
</organism>
<reference evidence="2 3" key="1">
    <citation type="submission" date="2024-09" db="EMBL/GenBank/DDBJ databases">
        <authorList>
            <person name="Sun Q."/>
            <person name="Mori K."/>
        </authorList>
    </citation>
    <scope>NUCLEOTIDE SEQUENCE [LARGE SCALE GENOMIC DNA]</scope>
    <source>
        <strain evidence="2 3">NCAIM B.02340</strain>
    </source>
</reference>
<keyword evidence="3" id="KW-1185">Reference proteome</keyword>
<evidence type="ECO:0000256" key="1">
    <source>
        <dbReference type="SAM" id="SignalP"/>
    </source>
</evidence>